<organism evidence="3 4">
    <name type="scientific">Nocardia terrae</name>
    <dbReference type="NCBI Taxonomy" id="2675851"/>
    <lineage>
        <taxon>Bacteria</taxon>
        <taxon>Bacillati</taxon>
        <taxon>Actinomycetota</taxon>
        <taxon>Actinomycetes</taxon>
        <taxon>Mycobacteriales</taxon>
        <taxon>Nocardiaceae</taxon>
        <taxon>Nocardia</taxon>
    </lineage>
</organism>
<evidence type="ECO:0000313" key="3">
    <source>
        <dbReference type="EMBL" id="MVU79090.1"/>
    </source>
</evidence>
<evidence type="ECO:0000259" key="2">
    <source>
        <dbReference type="Pfam" id="PF16640"/>
    </source>
</evidence>
<dbReference type="AlphaFoldDB" id="A0A7K1UXH9"/>
<dbReference type="EMBL" id="WRPP01000003">
    <property type="protein sequence ID" value="MVU79090.1"/>
    <property type="molecule type" value="Genomic_DNA"/>
</dbReference>
<dbReference type="InterPro" id="IPR032109">
    <property type="entry name" value="Big_3_5"/>
</dbReference>
<feature type="region of interest" description="Disordered" evidence="1">
    <location>
        <begin position="289"/>
        <end position="312"/>
    </location>
</feature>
<evidence type="ECO:0000256" key="1">
    <source>
        <dbReference type="SAM" id="MobiDB-lite"/>
    </source>
</evidence>
<dbReference type="Proteomes" id="UP000466794">
    <property type="component" value="Unassembled WGS sequence"/>
</dbReference>
<name>A0A7K1UXH9_9NOCA</name>
<accession>A0A7K1UXH9</accession>
<dbReference type="Pfam" id="PF16640">
    <property type="entry name" value="Big_3_5"/>
    <property type="match status" value="1"/>
</dbReference>
<proteinExistence type="predicted"/>
<dbReference type="InterPro" id="IPR013783">
    <property type="entry name" value="Ig-like_fold"/>
</dbReference>
<sequence>MLPNSGVATPRRPCRGAFGYVGEAMVDSSIRRAGGSVAALAVAAGFAVSMIPGTASAASGTVTWTDGNSKFTRTVSDTNPIAGETVTVTTMFERTGIPVEYIYSIQDVHPACLTPVAGSATMGGDQVSIDTSNPNYVSASFSVVKYPVYPNISPKSQTFSVQYTVGVNCARDTALPTSMNYNGSLGSGNYTDKGPAITVSSDATSTTTLAPVSGVQVNQAVTLQASVSPAAAGGTIEFKAGDQVLGDIPVAANGTASIVWTPGAAGTYTLGATFSGRTGVAGSTTTQSVTVAAAPTPTPTPTPKPSTGSFGG</sequence>
<keyword evidence="4" id="KW-1185">Reference proteome</keyword>
<feature type="domain" description="Bacterial Ig-like" evidence="2">
    <location>
        <begin position="214"/>
        <end position="292"/>
    </location>
</feature>
<reference evidence="3 4" key="1">
    <citation type="submission" date="2019-12" db="EMBL/GenBank/DDBJ databases">
        <title>Nocardia sp. nov. ET3-3 isolated from soil.</title>
        <authorList>
            <person name="Kanchanasin P."/>
            <person name="Tanasupawat S."/>
            <person name="Yuki M."/>
            <person name="Kudo T."/>
        </authorList>
    </citation>
    <scope>NUCLEOTIDE SEQUENCE [LARGE SCALE GENOMIC DNA]</scope>
    <source>
        <strain evidence="3 4">ET3-3</strain>
    </source>
</reference>
<dbReference type="Gene3D" id="2.60.40.10">
    <property type="entry name" value="Immunoglobulins"/>
    <property type="match status" value="1"/>
</dbReference>
<dbReference type="GO" id="GO:0005975">
    <property type="term" value="P:carbohydrate metabolic process"/>
    <property type="evidence" value="ECO:0007669"/>
    <property type="project" value="UniProtKB-ARBA"/>
</dbReference>
<comment type="caution">
    <text evidence="3">The sequence shown here is derived from an EMBL/GenBank/DDBJ whole genome shotgun (WGS) entry which is preliminary data.</text>
</comment>
<evidence type="ECO:0000313" key="4">
    <source>
        <dbReference type="Proteomes" id="UP000466794"/>
    </source>
</evidence>
<protein>
    <submittedName>
        <fullName evidence="3">Ig-like domain repeat protein</fullName>
    </submittedName>
</protein>
<gene>
    <name evidence="3" type="ORF">GPX89_17785</name>
</gene>